<dbReference type="Gene3D" id="2.130.10.10">
    <property type="entry name" value="YVTN repeat-like/Quinoprotein amine dehydrogenase"/>
    <property type="match status" value="2"/>
</dbReference>
<dbReference type="PANTHER" id="PTHR16220:SF0">
    <property type="entry name" value="WD REPEAT-CONTAINING PROTEIN WRAP73"/>
    <property type="match status" value="1"/>
</dbReference>
<feature type="compositionally biased region" description="Low complexity" evidence="1">
    <location>
        <begin position="76"/>
        <end position="86"/>
    </location>
</feature>
<evidence type="ECO:0000313" key="3">
    <source>
        <dbReference type="Proteomes" id="UP001388673"/>
    </source>
</evidence>
<dbReference type="GO" id="GO:1990810">
    <property type="term" value="P:microtubule anchoring at mitotic spindle pole body"/>
    <property type="evidence" value="ECO:0007669"/>
    <property type="project" value="TreeGrafter"/>
</dbReference>
<dbReference type="KEGG" id="kne:92178029"/>
<name>A0AAW0Z3Y2_9TREE</name>
<dbReference type="GO" id="GO:1990811">
    <property type="term" value="C:MWP complex"/>
    <property type="evidence" value="ECO:0007669"/>
    <property type="project" value="TreeGrafter"/>
</dbReference>
<dbReference type="InterPro" id="IPR015943">
    <property type="entry name" value="WD40/YVTN_repeat-like_dom_sf"/>
</dbReference>
<evidence type="ECO:0000256" key="1">
    <source>
        <dbReference type="SAM" id="MobiDB-lite"/>
    </source>
</evidence>
<dbReference type="Pfam" id="PF00400">
    <property type="entry name" value="WD40"/>
    <property type="match status" value="1"/>
</dbReference>
<feature type="region of interest" description="Disordered" evidence="1">
    <location>
        <begin position="60"/>
        <end position="86"/>
    </location>
</feature>
<comment type="caution">
    <text evidence="2">The sequence shown here is derived from an EMBL/GenBank/DDBJ whole genome shotgun (WGS) entry which is preliminary data.</text>
</comment>
<dbReference type="RefSeq" id="XP_066805104.1">
    <property type="nucleotide sequence ID" value="XM_066943903.1"/>
</dbReference>
<dbReference type="SUPFAM" id="SSF69322">
    <property type="entry name" value="Tricorn protease domain 2"/>
    <property type="match status" value="1"/>
</dbReference>
<keyword evidence="3" id="KW-1185">Reference proteome</keyword>
<dbReference type="SUPFAM" id="SSF50978">
    <property type="entry name" value="WD40 repeat-like"/>
    <property type="match status" value="1"/>
</dbReference>
<organism evidence="2 3">
    <name type="scientific">Kwoniella newhampshirensis</name>
    <dbReference type="NCBI Taxonomy" id="1651941"/>
    <lineage>
        <taxon>Eukaryota</taxon>
        <taxon>Fungi</taxon>
        <taxon>Dikarya</taxon>
        <taxon>Basidiomycota</taxon>
        <taxon>Agaricomycotina</taxon>
        <taxon>Tremellomycetes</taxon>
        <taxon>Tremellales</taxon>
        <taxon>Cryptococcaceae</taxon>
        <taxon>Kwoniella</taxon>
    </lineage>
</organism>
<dbReference type="GeneID" id="92178029"/>
<dbReference type="InterPro" id="IPR052778">
    <property type="entry name" value="Centrosome-WD_assoc"/>
</dbReference>
<proteinExistence type="predicted"/>
<accession>A0AAW0Z3Y2</accession>
<reference evidence="2 3" key="1">
    <citation type="journal article" date="2024" name="bioRxiv">
        <title>Comparative genomics of Cryptococcus and Kwoniella reveals pathogenesis evolution and contrasting karyotype dynamics via intercentromeric recombination or chromosome fusion.</title>
        <authorList>
            <person name="Coelho M.A."/>
            <person name="David-Palma M."/>
            <person name="Shea T."/>
            <person name="Bowers K."/>
            <person name="McGinley-Smith S."/>
            <person name="Mohammad A.W."/>
            <person name="Gnirke A."/>
            <person name="Yurkov A.M."/>
            <person name="Nowrousian M."/>
            <person name="Sun S."/>
            <person name="Cuomo C.A."/>
            <person name="Heitman J."/>
        </authorList>
    </citation>
    <scope>NUCLEOTIDE SEQUENCE [LARGE SCALE GENOMIC DNA]</scope>
    <source>
        <strain evidence="2 3">CBS 13917</strain>
    </source>
</reference>
<dbReference type="Proteomes" id="UP001388673">
    <property type="component" value="Unassembled WGS sequence"/>
</dbReference>
<dbReference type="EMBL" id="JBCAWK010000002">
    <property type="protein sequence ID" value="KAK8865625.1"/>
    <property type="molecule type" value="Genomic_DNA"/>
</dbReference>
<dbReference type="InterPro" id="IPR001680">
    <property type="entry name" value="WD40_rpt"/>
</dbReference>
<dbReference type="AlphaFoldDB" id="A0AAW0Z3Y2"/>
<protein>
    <recommendedName>
        <fullName evidence="4">Anaphase-promoting complex subunit 4 WD40 domain-containing protein</fullName>
    </recommendedName>
</protein>
<evidence type="ECO:0008006" key="4">
    <source>
        <dbReference type="Google" id="ProtNLM"/>
    </source>
</evidence>
<dbReference type="SMART" id="SM00320">
    <property type="entry name" value="WD40"/>
    <property type="match status" value="4"/>
</dbReference>
<sequence>MSSSGGYEFSELFHSSILSFSPGTTFLATAHFNRIIIRSTSTLQIVRTWICIKDTPSPAPTPSLFASTSRRAPLESSTSASSTSGAGDEFSIDQLSWSGDSMYLLAYSAQAKTCWVFGLAEEGSGECGEIARVGGEGVEGLVRVDWGNGGREVLAWSDHALKLSIYDLSTGQIKVIQHPKSHQSCHTYSPDARYLAVAERHLGKDYVGVYDVLDGHRLVRHFALHTSDVQGLLWSPCGKYLAAWDSPLSYSLHVYSPIGPHLTRFTSSSPTFSPTSTAEDPGLGIRTVTWAPGGRWIALGGWDGKVRIIESEGWRCVAVLRWGARTAEKDVTVWREPSEWLQDTRGRGIVQFDRVSLPAGIPTSRPDLSKPNPRMGVSQLSFDSDATLLLARIDTQPNTIHIHTFLPTAVAEVPSITHLATLVFTSPVRSAKWCTANGEGRGRKLAVSTKAGAVYFWDGEGGWVEEGEEEFGRGGTMEGVGIPARTDFSAVDITWSPDGTSLAIQDRKQFCLLYDGDADQAEEGESTRRRASAGLDEGLTHVSEEGEEYDEGWSGSGFGLRQGILGSVGA</sequence>
<dbReference type="GO" id="GO:0005815">
    <property type="term" value="C:microtubule organizing center"/>
    <property type="evidence" value="ECO:0007669"/>
    <property type="project" value="TreeGrafter"/>
</dbReference>
<dbReference type="PANTHER" id="PTHR16220">
    <property type="entry name" value="WD REPEAT PROTEIN 8-RELATED"/>
    <property type="match status" value="1"/>
</dbReference>
<gene>
    <name evidence="2" type="ORF">IAR55_000769</name>
</gene>
<dbReference type="InterPro" id="IPR036322">
    <property type="entry name" value="WD40_repeat_dom_sf"/>
</dbReference>
<evidence type="ECO:0000313" key="2">
    <source>
        <dbReference type="EMBL" id="KAK8865625.1"/>
    </source>
</evidence>